<proteinExistence type="predicted"/>
<sequence>MSKSSLWDFNSNVNTQFNTFDTDIIVGTLIIGVGITGITSAKLDNQARFNPLKYLNLLAVWDGIYTRTHLV</sequence>
<evidence type="ECO:0000313" key="3">
    <source>
        <dbReference type="Proteomes" id="UP000031258"/>
    </source>
</evidence>
<evidence type="ECO:0000256" key="1">
    <source>
        <dbReference type="SAM" id="Phobius"/>
    </source>
</evidence>
<keyword evidence="1" id="KW-1133">Transmembrane helix</keyword>
<gene>
    <name evidence="2" type="ORF">NF27_EY00480</name>
</gene>
<keyword evidence="1" id="KW-0812">Transmembrane</keyword>
<dbReference type="EMBL" id="JSWE01000124">
    <property type="protein sequence ID" value="KIE04952.1"/>
    <property type="molecule type" value="Genomic_DNA"/>
</dbReference>
<accession>A0A0C1MSC5</accession>
<name>A0A0C1MSC5_9RICK</name>
<keyword evidence="3" id="KW-1185">Reference proteome</keyword>
<dbReference type="STRING" id="86105.NF27_EY00480"/>
<comment type="caution">
    <text evidence="2">The sequence shown here is derived from an EMBL/GenBank/DDBJ whole genome shotgun (WGS) entry which is preliminary data.</text>
</comment>
<reference evidence="2 3" key="1">
    <citation type="submission" date="2014-11" db="EMBL/GenBank/DDBJ databases">
        <title>A Rickettsiales Symbiont of Amoebae With Ancient Features.</title>
        <authorList>
            <person name="Schulz F."/>
            <person name="Martijn J."/>
            <person name="Wascher F."/>
            <person name="Kostanjsek R."/>
            <person name="Ettema T.J."/>
            <person name="Horn M."/>
        </authorList>
    </citation>
    <scope>NUCLEOTIDE SEQUENCE [LARGE SCALE GENOMIC DNA]</scope>
    <source>
        <strain evidence="2 3">UWC36</strain>
    </source>
</reference>
<feature type="transmembrane region" description="Helical" evidence="1">
    <location>
        <begin position="24"/>
        <end position="43"/>
    </location>
</feature>
<evidence type="ECO:0000313" key="2">
    <source>
        <dbReference type="EMBL" id="KIE04952.1"/>
    </source>
</evidence>
<dbReference type="Proteomes" id="UP000031258">
    <property type="component" value="Unassembled WGS sequence"/>
</dbReference>
<keyword evidence="1" id="KW-0472">Membrane</keyword>
<organism evidence="2 3">
    <name type="scientific">Candidatus Jidaibacter acanthamoebae</name>
    <dbReference type="NCBI Taxonomy" id="86105"/>
    <lineage>
        <taxon>Bacteria</taxon>
        <taxon>Pseudomonadati</taxon>
        <taxon>Pseudomonadota</taxon>
        <taxon>Alphaproteobacteria</taxon>
        <taxon>Rickettsiales</taxon>
        <taxon>Candidatus Midichloriaceae</taxon>
        <taxon>Candidatus Jidaibacter</taxon>
    </lineage>
</organism>
<dbReference type="AlphaFoldDB" id="A0A0C1MSC5"/>
<protein>
    <submittedName>
        <fullName evidence="2">Uncharacterized protein</fullName>
    </submittedName>
</protein>
<dbReference type="RefSeq" id="WP_039456952.1">
    <property type="nucleotide sequence ID" value="NZ_JSWE01000124.1"/>
</dbReference>